<evidence type="ECO:0000313" key="4">
    <source>
        <dbReference type="Proteomes" id="UP001634394"/>
    </source>
</evidence>
<dbReference type="InterPro" id="IPR000488">
    <property type="entry name" value="Death_dom"/>
</dbReference>
<dbReference type="PROSITE" id="PS50017">
    <property type="entry name" value="DEATH_DOMAIN"/>
    <property type="match status" value="1"/>
</dbReference>
<name>A0ABD3UYT7_SINWO</name>
<comment type="caution">
    <text evidence="3">The sequence shown here is derived from an EMBL/GenBank/DDBJ whole genome shotgun (WGS) entry which is preliminary data.</text>
</comment>
<accession>A0ABD3UYT7</accession>
<dbReference type="SMART" id="SM00005">
    <property type="entry name" value="DEATH"/>
    <property type="match status" value="1"/>
</dbReference>
<sequence>MTNIMTNFDNGMASKAPNHNTYLGAVVVGLLGYVVFKNYRRMKAKARHNGHDPHEDIEYSKASGGDSGVFVDADVPVKINYSPATKIKELPPGRRKELEKVLSLAGSDIWKSLAHELGYYRSRSQFGGFRQHPDNVAAQKQMFNDWATHDSATVSVLVVALRKLGRHDVIRFFYTDPGTDQRLTGFVP</sequence>
<dbReference type="Proteomes" id="UP001634394">
    <property type="component" value="Unassembled WGS sequence"/>
</dbReference>
<dbReference type="Pfam" id="PF00531">
    <property type="entry name" value="Death"/>
    <property type="match status" value="1"/>
</dbReference>
<evidence type="ECO:0000259" key="2">
    <source>
        <dbReference type="PROSITE" id="PS50017"/>
    </source>
</evidence>
<evidence type="ECO:0000313" key="3">
    <source>
        <dbReference type="EMBL" id="KAL3854601.1"/>
    </source>
</evidence>
<dbReference type="Gene3D" id="6.10.250.1780">
    <property type="match status" value="1"/>
</dbReference>
<dbReference type="PANTHER" id="PTHR46605">
    <property type="entry name" value="TUMOR NECROSIS FACTOR RECEPTOR"/>
    <property type="match status" value="1"/>
</dbReference>
<feature type="transmembrane region" description="Helical" evidence="1">
    <location>
        <begin position="20"/>
        <end position="36"/>
    </location>
</feature>
<gene>
    <name evidence="3" type="ORF">ACJMK2_013865</name>
</gene>
<dbReference type="Gene3D" id="1.10.533.10">
    <property type="entry name" value="Death Domain, Fas"/>
    <property type="match status" value="1"/>
</dbReference>
<feature type="domain" description="Death" evidence="2">
    <location>
        <begin position="110"/>
        <end position="177"/>
    </location>
</feature>
<organism evidence="3 4">
    <name type="scientific">Sinanodonta woodiana</name>
    <name type="common">Chinese pond mussel</name>
    <name type="synonym">Anodonta woodiana</name>
    <dbReference type="NCBI Taxonomy" id="1069815"/>
    <lineage>
        <taxon>Eukaryota</taxon>
        <taxon>Metazoa</taxon>
        <taxon>Spiralia</taxon>
        <taxon>Lophotrochozoa</taxon>
        <taxon>Mollusca</taxon>
        <taxon>Bivalvia</taxon>
        <taxon>Autobranchia</taxon>
        <taxon>Heteroconchia</taxon>
        <taxon>Palaeoheterodonta</taxon>
        <taxon>Unionida</taxon>
        <taxon>Unionoidea</taxon>
        <taxon>Unionidae</taxon>
        <taxon>Unioninae</taxon>
        <taxon>Sinanodonta</taxon>
    </lineage>
</organism>
<keyword evidence="1" id="KW-0472">Membrane</keyword>
<feature type="non-terminal residue" evidence="3">
    <location>
        <position position="188"/>
    </location>
</feature>
<keyword evidence="4" id="KW-1185">Reference proteome</keyword>
<keyword evidence="1" id="KW-1133">Transmembrane helix</keyword>
<dbReference type="InterPro" id="IPR011029">
    <property type="entry name" value="DEATH-like_dom_sf"/>
</dbReference>
<proteinExistence type="predicted"/>
<reference evidence="3 4" key="1">
    <citation type="submission" date="2024-11" db="EMBL/GenBank/DDBJ databases">
        <title>Chromosome-level genome assembly of the freshwater bivalve Anodonta woodiana.</title>
        <authorList>
            <person name="Chen X."/>
        </authorList>
    </citation>
    <scope>NUCLEOTIDE SEQUENCE [LARGE SCALE GENOMIC DNA]</scope>
    <source>
        <strain evidence="3">MN2024</strain>
        <tissue evidence="3">Gills</tissue>
    </source>
</reference>
<dbReference type="AlphaFoldDB" id="A0ABD3UYT7"/>
<keyword evidence="1" id="KW-0812">Transmembrane</keyword>
<protein>
    <recommendedName>
        <fullName evidence="2">Death domain-containing protein</fullName>
    </recommendedName>
</protein>
<dbReference type="InterPro" id="IPR052302">
    <property type="entry name" value="Neurotrophin_rcpt-DD"/>
</dbReference>
<dbReference type="EMBL" id="JBJQND010000014">
    <property type="protein sequence ID" value="KAL3854601.1"/>
    <property type="molecule type" value="Genomic_DNA"/>
</dbReference>
<evidence type="ECO:0000256" key="1">
    <source>
        <dbReference type="SAM" id="Phobius"/>
    </source>
</evidence>
<dbReference type="PANTHER" id="PTHR46605:SF2">
    <property type="entry name" value="TNFR-CYS DOMAIN-CONTAINING PROTEIN"/>
    <property type="match status" value="1"/>
</dbReference>
<dbReference type="SUPFAM" id="SSF47986">
    <property type="entry name" value="DEATH domain"/>
    <property type="match status" value="1"/>
</dbReference>